<evidence type="ECO:0000256" key="7">
    <source>
        <dbReference type="ARBA" id="ARBA00044633"/>
    </source>
</evidence>
<evidence type="ECO:0000313" key="10">
    <source>
        <dbReference type="EMBL" id="AHA27468.1"/>
    </source>
</evidence>
<dbReference type="eggNOG" id="COG0128">
    <property type="taxonomic scope" value="Bacteria"/>
</dbReference>
<evidence type="ECO:0000256" key="4">
    <source>
        <dbReference type="ARBA" id="ARBA00022605"/>
    </source>
</evidence>
<protein>
    <recommendedName>
        <fullName evidence="8">3-phosphoshikimate 1-carboxyvinyltransferase</fullName>
        <ecNumber evidence="8">2.5.1.19</ecNumber>
    </recommendedName>
    <alternativeName>
        <fullName evidence="8">5-enolpyruvylshikimate-3-phosphate synthase</fullName>
        <shortName evidence="8">EPSP synthase</shortName>
        <shortName evidence="8">EPSPS</shortName>
    </alternativeName>
</protein>
<feature type="binding site" evidence="8">
    <location>
        <position position="28"/>
    </location>
    <ligand>
        <name>phosphoenolpyruvate</name>
        <dbReference type="ChEBI" id="CHEBI:58702"/>
    </ligand>
</feature>
<dbReference type="AlphaFoldDB" id="U6B4A5"/>
<comment type="similarity">
    <text evidence="2 8">Belongs to the EPSP synthase family.</text>
</comment>
<evidence type="ECO:0000256" key="2">
    <source>
        <dbReference type="ARBA" id="ARBA00009948"/>
    </source>
</evidence>
<organism evidence="10 11">
    <name type="scientific">Candidatus Liberibacter americanus str. Sao Paulo</name>
    <dbReference type="NCBI Taxonomy" id="1261131"/>
    <lineage>
        <taxon>Bacteria</taxon>
        <taxon>Pseudomonadati</taxon>
        <taxon>Pseudomonadota</taxon>
        <taxon>Alphaproteobacteria</taxon>
        <taxon>Hyphomicrobiales</taxon>
        <taxon>Rhizobiaceae</taxon>
        <taxon>Liberibacter</taxon>
    </lineage>
</organism>
<feature type="binding site" evidence="8">
    <location>
        <position position="174"/>
    </location>
    <ligand>
        <name>3-phosphoshikimate</name>
        <dbReference type="ChEBI" id="CHEBI:145989"/>
    </ligand>
</feature>
<feature type="binding site" evidence="8">
    <location>
        <position position="353"/>
    </location>
    <ligand>
        <name>3-phosphoshikimate</name>
        <dbReference type="ChEBI" id="CHEBI:145989"/>
    </ligand>
</feature>
<dbReference type="InterPro" id="IPR036968">
    <property type="entry name" value="Enolpyruvate_Tfrase_sf"/>
</dbReference>
<keyword evidence="6 8" id="KW-0057">Aromatic amino acid biosynthesis</keyword>
<dbReference type="UniPathway" id="UPA00053">
    <property type="reaction ID" value="UER00089"/>
</dbReference>
<dbReference type="InterPro" id="IPR013792">
    <property type="entry name" value="RNA3'P_cycl/enolpyr_Trfase_a/b"/>
</dbReference>
<dbReference type="GO" id="GO:0009073">
    <property type="term" value="P:aromatic amino acid family biosynthetic process"/>
    <property type="evidence" value="ECO:0007669"/>
    <property type="project" value="UniProtKB-KW"/>
</dbReference>
<evidence type="ECO:0000256" key="6">
    <source>
        <dbReference type="ARBA" id="ARBA00023141"/>
    </source>
</evidence>
<feature type="binding site" evidence="8">
    <location>
        <position position="175"/>
    </location>
    <ligand>
        <name>3-phosphoshikimate</name>
        <dbReference type="ChEBI" id="CHEBI:145989"/>
    </ligand>
</feature>
<comment type="function">
    <text evidence="8">Catalyzes the transfer of the enolpyruvyl moiety of phosphoenolpyruvate (PEP) to the 5-hydroxyl of shikimate-3-phosphate (S3P) to produce enolpyruvyl shikimate-3-phosphate and inorganic phosphate.</text>
</comment>
<proteinExistence type="inferred from homology"/>
<dbReference type="CDD" id="cd01556">
    <property type="entry name" value="EPSP_synthase"/>
    <property type="match status" value="1"/>
</dbReference>
<dbReference type="EC" id="2.5.1.19" evidence="8"/>
<comment type="caution">
    <text evidence="8">Lacks conserved residue(s) required for the propagation of feature annotation.</text>
</comment>
<feature type="binding site" evidence="8">
    <location>
        <position position="128"/>
    </location>
    <ligand>
        <name>phosphoenolpyruvate</name>
        <dbReference type="ChEBI" id="CHEBI:58702"/>
    </ligand>
</feature>
<dbReference type="GO" id="GO:0005737">
    <property type="term" value="C:cytoplasm"/>
    <property type="evidence" value="ECO:0007669"/>
    <property type="project" value="UniProtKB-SubCell"/>
</dbReference>
<dbReference type="GO" id="GO:0009423">
    <property type="term" value="P:chorismate biosynthetic process"/>
    <property type="evidence" value="ECO:0007669"/>
    <property type="project" value="UniProtKB-UniRule"/>
</dbReference>
<comment type="catalytic activity">
    <reaction evidence="7">
        <text>3-phosphoshikimate + phosphoenolpyruvate = 5-O-(1-carboxyvinyl)-3-phosphoshikimate + phosphate</text>
        <dbReference type="Rhea" id="RHEA:21256"/>
        <dbReference type="ChEBI" id="CHEBI:43474"/>
        <dbReference type="ChEBI" id="CHEBI:57701"/>
        <dbReference type="ChEBI" id="CHEBI:58702"/>
        <dbReference type="ChEBI" id="CHEBI:145989"/>
        <dbReference type="EC" id="2.5.1.19"/>
    </reaction>
    <physiologicalReaction direction="left-to-right" evidence="7">
        <dbReference type="Rhea" id="RHEA:21257"/>
    </physiologicalReaction>
</comment>
<feature type="domain" description="Enolpyruvate transferase" evidence="9">
    <location>
        <begin position="16"/>
        <end position="438"/>
    </location>
</feature>
<feature type="binding site" evidence="8">
    <location>
        <position position="33"/>
    </location>
    <ligand>
        <name>3-phosphoshikimate</name>
        <dbReference type="ChEBI" id="CHEBI:145989"/>
    </ligand>
</feature>
<feature type="binding site" evidence="8">
    <location>
        <position position="175"/>
    </location>
    <ligand>
        <name>phosphoenolpyruvate</name>
        <dbReference type="ChEBI" id="CHEBI:58702"/>
    </ligand>
</feature>
<sequence length="453" mass="49464">MSSHDKKKPVESYFSRDIQGSVSVPGDKSISHRAVILGGIASKETRITGLLESDDIFNAIKSMSYLGASFEKIGLEWIVRGVGNGCLLAPEKPLYFGNSGTGCNLIMGIAGVYDFRAVFQGDESLSKRPMRRVLDPLCMMGVQVEPVDSNYLPLALHGPKNPNPIFYNMPIASSQVKSAILLASLNTPGITSIVEDVKTRDHTERMLREFGVDLLIQYSASGKRSIHLEGRCNISGCNLNVPGDFSSAAFLLAAALLIPGSNLQILNVGINPSRIGLIDTLQEMGADISILNPRVDSSEDISDIQVRFSKLRGIFIPENRVPFMIDEYPILAVIAAFAKGKTTMKGLRELRFKESDRLSAIVEGLKINNVDCEAGEDYLVIRGSPGGRGIGSRIGHMVKTRFDHRIAMSFIVMGLASEYPVIVDDYSMISTSFPNFIELMQGLGARIKIKTEK</sequence>
<dbReference type="KEGG" id="lar:lam_086"/>
<dbReference type="InterPro" id="IPR001986">
    <property type="entry name" value="Enolpyruvate_Tfrase_dom"/>
</dbReference>
<dbReference type="HAMAP" id="MF_00210">
    <property type="entry name" value="EPSP_synth"/>
    <property type="match status" value="1"/>
</dbReference>
<gene>
    <name evidence="8 10" type="primary">aroA</name>
    <name evidence="10" type="ORF">lam_086</name>
</gene>
<evidence type="ECO:0000256" key="5">
    <source>
        <dbReference type="ARBA" id="ARBA00022679"/>
    </source>
</evidence>
<keyword evidence="11" id="KW-1185">Reference proteome</keyword>
<dbReference type="NCBIfam" id="TIGR01356">
    <property type="entry name" value="aroA"/>
    <property type="match status" value="1"/>
</dbReference>
<dbReference type="Pfam" id="PF00275">
    <property type="entry name" value="EPSP_synthase"/>
    <property type="match status" value="1"/>
</dbReference>
<evidence type="ECO:0000259" key="9">
    <source>
        <dbReference type="Pfam" id="PF00275"/>
    </source>
</evidence>
<dbReference type="STRING" id="1261131.lam_086"/>
<accession>U6B4A5</accession>
<feature type="active site" description="Proton acceptor" evidence="8">
    <location>
        <position position="326"/>
    </location>
</feature>
<dbReference type="PANTHER" id="PTHR21090:SF5">
    <property type="entry name" value="PENTAFUNCTIONAL AROM POLYPEPTIDE"/>
    <property type="match status" value="1"/>
</dbReference>
<comment type="pathway">
    <text evidence="1 8">Metabolic intermediate biosynthesis; chorismate biosynthesis; chorismate from D-erythrose 4-phosphate and phosphoenolpyruvate: step 6/7.</text>
</comment>
<comment type="subunit">
    <text evidence="8">Monomer.</text>
</comment>
<dbReference type="PIRSF" id="PIRSF000505">
    <property type="entry name" value="EPSPS"/>
    <property type="match status" value="1"/>
</dbReference>
<dbReference type="PANTHER" id="PTHR21090">
    <property type="entry name" value="AROM/DEHYDROQUINATE SYNTHASE"/>
    <property type="match status" value="1"/>
</dbReference>
<evidence type="ECO:0000256" key="8">
    <source>
        <dbReference type="HAMAP-Rule" id="MF_00210"/>
    </source>
</evidence>
<comment type="subcellular location">
    <subcellularLocation>
        <location evidence="8">Cytoplasm</location>
    </subcellularLocation>
</comment>
<name>U6B4A5_9HYPH</name>
<dbReference type="GO" id="GO:0003866">
    <property type="term" value="F:3-phosphoshikimate 1-carboxyvinyltransferase activity"/>
    <property type="evidence" value="ECO:0007669"/>
    <property type="project" value="UniProtKB-UniRule"/>
</dbReference>
<feature type="binding site" evidence="8">
    <location>
        <position position="100"/>
    </location>
    <ligand>
        <name>phosphoenolpyruvate</name>
        <dbReference type="ChEBI" id="CHEBI:58702"/>
    </ligand>
</feature>
<evidence type="ECO:0000313" key="11">
    <source>
        <dbReference type="Proteomes" id="UP000017862"/>
    </source>
</evidence>
<keyword evidence="3 8" id="KW-0963">Cytoplasm</keyword>
<dbReference type="HOGENOM" id="CLU_024321_0_1_5"/>
<feature type="binding site" evidence="8">
    <location>
        <position position="405"/>
    </location>
    <ligand>
        <name>phosphoenolpyruvate</name>
        <dbReference type="ChEBI" id="CHEBI:58702"/>
    </ligand>
</feature>
<feature type="binding site" evidence="8">
    <location>
        <position position="326"/>
    </location>
    <ligand>
        <name>3-phosphoshikimate</name>
        <dbReference type="ChEBI" id="CHEBI:145989"/>
    </ligand>
</feature>
<dbReference type="FunFam" id="3.65.10.10:FF:000005">
    <property type="entry name" value="3-phosphoshikimate 1-carboxyvinyltransferase"/>
    <property type="match status" value="1"/>
</dbReference>
<dbReference type="RefSeq" id="WP_007556833.1">
    <property type="nucleotide sequence ID" value="NC_022793.1"/>
</dbReference>
<evidence type="ECO:0000256" key="1">
    <source>
        <dbReference type="ARBA" id="ARBA00004811"/>
    </source>
</evidence>
<reference evidence="10 11" key="1">
    <citation type="journal article" date="2014" name="Mol. Plant Microbe Interact.">
        <title>The complete genome sequence of Candidatus Liberibacter americanus, associated with citrus Huanglongbing.</title>
        <authorList>
            <person name="Wulff N.A."/>
            <person name="Zhang S."/>
            <person name="Setubal J.C."/>
            <person name="Almeida N.F."/>
            <person name="Martins E.C."/>
            <person name="Harakava R."/>
            <person name="Kumar D."/>
            <person name="Rangel L.T."/>
            <person name="Foissac X."/>
            <person name="Bove J."/>
            <person name="Gabriel D.W."/>
        </authorList>
    </citation>
    <scope>NUCLEOTIDE SEQUENCE [LARGE SCALE GENOMIC DNA]</scope>
    <source>
        <strain evidence="10 11">Sao Paulo</strain>
    </source>
</reference>
<keyword evidence="5 8" id="KW-0808">Transferase</keyword>
<dbReference type="SUPFAM" id="SSF55205">
    <property type="entry name" value="EPT/RTPC-like"/>
    <property type="match status" value="1"/>
</dbReference>
<feature type="binding site" evidence="8">
    <location>
        <position position="173"/>
    </location>
    <ligand>
        <name>3-phosphoshikimate</name>
        <dbReference type="ChEBI" id="CHEBI:145989"/>
    </ligand>
</feature>
<dbReference type="EMBL" id="CP006604">
    <property type="protein sequence ID" value="AHA27468.1"/>
    <property type="molecule type" value="Genomic_DNA"/>
</dbReference>
<feature type="binding site" evidence="8">
    <location>
        <position position="29"/>
    </location>
    <ligand>
        <name>3-phosphoshikimate</name>
        <dbReference type="ChEBI" id="CHEBI:145989"/>
    </ligand>
</feature>
<feature type="binding site" evidence="8">
    <location>
        <position position="28"/>
    </location>
    <ligand>
        <name>3-phosphoshikimate</name>
        <dbReference type="ChEBI" id="CHEBI:145989"/>
    </ligand>
</feature>
<keyword evidence="4 8" id="KW-0028">Amino-acid biosynthesis</keyword>
<evidence type="ECO:0000256" key="3">
    <source>
        <dbReference type="ARBA" id="ARBA00022490"/>
    </source>
</evidence>
<dbReference type="PATRIC" id="fig|1261131.3.peg.79"/>
<feature type="binding site" evidence="8">
    <location>
        <position position="357"/>
    </location>
    <ligand>
        <name>phosphoenolpyruvate</name>
        <dbReference type="ChEBI" id="CHEBI:58702"/>
    </ligand>
</feature>
<dbReference type="Proteomes" id="UP000017862">
    <property type="component" value="Chromosome"/>
</dbReference>
<dbReference type="InterPro" id="IPR006264">
    <property type="entry name" value="EPSP_synthase"/>
</dbReference>
<dbReference type="GO" id="GO:0008652">
    <property type="term" value="P:amino acid biosynthetic process"/>
    <property type="evidence" value="ECO:0007669"/>
    <property type="project" value="UniProtKB-KW"/>
</dbReference>
<dbReference type="Gene3D" id="3.65.10.10">
    <property type="entry name" value="Enolpyruvate transferase domain"/>
    <property type="match status" value="2"/>
</dbReference>